<evidence type="ECO:0000313" key="4">
    <source>
        <dbReference type="Proteomes" id="UP001174908"/>
    </source>
</evidence>
<sequence length="173" mass="19102">MEQEQISQEVERKGVATWVVEAVVAAMLLILGIVVMTESRRLGAGWTSDGPGAGYFPFYIGLIITISALGIFYQAVLSKKRNTEVFVDGEQLRRVLSVLVPAAVYVLGVSIFGLYIASAVYIALFMIVLGKFSWIKGVLVGVIVNTIFFCMFEVWFKVPLYKGMLDPLAFLGY</sequence>
<dbReference type="EMBL" id="JASZYV010000001">
    <property type="protein sequence ID" value="MDM0043461.1"/>
    <property type="molecule type" value="Genomic_DNA"/>
</dbReference>
<keyword evidence="1" id="KW-1133">Transmembrane helix</keyword>
<name>A0ABT7N6B2_9BURK</name>
<dbReference type="Pfam" id="PF07331">
    <property type="entry name" value="TctB"/>
    <property type="match status" value="1"/>
</dbReference>
<dbReference type="InterPro" id="IPR009936">
    <property type="entry name" value="DUF1468"/>
</dbReference>
<dbReference type="Proteomes" id="UP001174908">
    <property type="component" value="Unassembled WGS sequence"/>
</dbReference>
<reference evidence="3" key="1">
    <citation type="submission" date="2023-06" db="EMBL/GenBank/DDBJ databases">
        <authorList>
            <person name="Jiang Y."/>
            <person name="Liu Q."/>
        </authorList>
    </citation>
    <scope>NUCLEOTIDE SEQUENCE</scope>
    <source>
        <strain evidence="3">CGMCC 1.12089</strain>
    </source>
</reference>
<keyword evidence="1" id="KW-0812">Transmembrane</keyword>
<evidence type="ECO:0000256" key="1">
    <source>
        <dbReference type="SAM" id="Phobius"/>
    </source>
</evidence>
<feature type="domain" description="DUF1468" evidence="2">
    <location>
        <begin position="23"/>
        <end position="160"/>
    </location>
</feature>
<keyword evidence="1" id="KW-0472">Membrane</keyword>
<feature type="transmembrane region" description="Helical" evidence="1">
    <location>
        <begin position="98"/>
        <end position="128"/>
    </location>
</feature>
<accession>A0ABT7N6B2</accession>
<proteinExistence type="predicted"/>
<protein>
    <submittedName>
        <fullName evidence="3">Tripartite tricarboxylate transporter TctB family protein</fullName>
    </submittedName>
</protein>
<feature type="transmembrane region" description="Helical" evidence="1">
    <location>
        <begin position="56"/>
        <end position="77"/>
    </location>
</feature>
<gene>
    <name evidence="3" type="ORF">QTH91_03120</name>
</gene>
<keyword evidence="4" id="KW-1185">Reference proteome</keyword>
<evidence type="ECO:0000313" key="3">
    <source>
        <dbReference type="EMBL" id="MDM0043461.1"/>
    </source>
</evidence>
<organism evidence="3 4">
    <name type="scientific">Variovorax dokdonensis</name>
    <dbReference type="NCBI Taxonomy" id="344883"/>
    <lineage>
        <taxon>Bacteria</taxon>
        <taxon>Pseudomonadati</taxon>
        <taxon>Pseudomonadota</taxon>
        <taxon>Betaproteobacteria</taxon>
        <taxon>Burkholderiales</taxon>
        <taxon>Comamonadaceae</taxon>
        <taxon>Variovorax</taxon>
    </lineage>
</organism>
<comment type="caution">
    <text evidence="3">The sequence shown here is derived from an EMBL/GenBank/DDBJ whole genome shotgun (WGS) entry which is preliminary data.</text>
</comment>
<dbReference type="RefSeq" id="WP_286658570.1">
    <property type="nucleotide sequence ID" value="NZ_JASZYV010000001.1"/>
</dbReference>
<feature type="transmembrane region" description="Helical" evidence="1">
    <location>
        <begin position="134"/>
        <end position="156"/>
    </location>
</feature>
<feature type="transmembrane region" description="Helical" evidence="1">
    <location>
        <begin position="15"/>
        <end position="36"/>
    </location>
</feature>
<evidence type="ECO:0000259" key="2">
    <source>
        <dbReference type="Pfam" id="PF07331"/>
    </source>
</evidence>